<sequence>MDLQDSTPGAQARPHLGDSINVATRALHTKLNKAILQHFPLALPPHARNPSVYVSGLLHIAPIYLTFESLWHDILNAHHNHDTTNLVSEHHHPFSTVSSSSEGAHPTPPSSPFSDNSKTTPTSSLPPNPAKQPSRIHALLHNLYSPLLTRSPALLADIRAITNWSDATLRSKLAALTTQREGGGNDEGKGTGGRQKQQHLTTFLAHLRHAVAARPHLLLAYAWVLYMALFSGGRVLRGVLEGVGEGFWRAAVCDSVLDDVPPRGGQPDSGRGTEGMPLGFFRFDTAQDGEDLKEEFKKKFEEAGRALTVDEWAEVVSEAGRIFEHMILLVGELHDMLGQIRSLSGASPGSSVSSWAGRFAGLALGNWIRGGRAVKQRGEEAVGGGEPARNTGKEDGNEPADGFGAMSLVVALLMAGVGLGVRYAWK</sequence>
<feature type="region of interest" description="Disordered" evidence="4">
    <location>
        <begin position="377"/>
        <end position="398"/>
    </location>
</feature>
<keyword evidence="5" id="KW-1133">Transmembrane helix</keyword>
<dbReference type="EMBL" id="MU854462">
    <property type="protein sequence ID" value="KAK4034888.1"/>
    <property type="molecule type" value="Genomic_DNA"/>
</dbReference>
<dbReference type="PANTHER" id="PTHR10720">
    <property type="entry name" value="HEME OXYGENASE"/>
    <property type="match status" value="1"/>
</dbReference>
<comment type="caution">
    <text evidence="6">The sequence shown here is derived from an EMBL/GenBank/DDBJ whole genome shotgun (WGS) entry which is preliminary data.</text>
</comment>
<keyword evidence="2" id="KW-0479">Metal-binding</keyword>
<feature type="transmembrane region" description="Helical" evidence="5">
    <location>
        <begin position="403"/>
        <end position="425"/>
    </location>
</feature>
<evidence type="ECO:0000256" key="5">
    <source>
        <dbReference type="SAM" id="Phobius"/>
    </source>
</evidence>
<dbReference type="InterPro" id="IPR002051">
    <property type="entry name" value="Haem_Oase"/>
</dbReference>
<evidence type="ECO:0008006" key="8">
    <source>
        <dbReference type="Google" id="ProtNLM"/>
    </source>
</evidence>
<name>A0AAN6SPJ8_9PEZI</name>
<keyword evidence="7" id="KW-1185">Reference proteome</keyword>
<accession>A0AAN6SPJ8</accession>
<dbReference type="AlphaFoldDB" id="A0AAN6SPJ8"/>
<dbReference type="GO" id="GO:0004392">
    <property type="term" value="F:heme oxygenase (decyclizing) activity"/>
    <property type="evidence" value="ECO:0007669"/>
    <property type="project" value="InterPro"/>
</dbReference>
<keyword evidence="5" id="KW-0812">Transmembrane</keyword>
<dbReference type="Proteomes" id="UP001303115">
    <property type="component" value="Unassembled WGS sequence"/>
</dbReference>
<dbReference type="GO" id="GO:0006788">
    <property type="term" value="P:heme oxidation"/>
    <property type="evidence" value="ECO:0007669"/>
    <property type="project" value="InterPro"/>
</dbReference>
<evidence type="ECO:0000256" key="3">
    <source>
        <dbReference type="ARBA" id="ARBA00023004"/>
    </source>
</evidence>
<reference evidence="7" key="1">
    <citation type="journal article" date="2023" name="Mol. Phylogenet. Evol.">
        <title>Genome-scale phylogeny and comparative genomics of the fungal order Sordariales.</title>
        <authorList>
            <person name="Hensen N."/>
            <person name="Bonometti L."/>
            <person name="Westerberg I."/>
            <person name="Brannstrom I.O."/>
            <person name="Guillou S."/>
            <person name="Cros-Aarteil S."/>
            <person name="Calhoun S."/>
            <person name="Haridas S."/>
            <person name="Kuo A."/>
            <person name="Mondo S."/>
            <person name="Pangilinan J."/>
            <person name="Riley R."/>
            <person name="LaButti K."/>
            <person name="Andreopoulos B."/>
            <person name="Lipzen A."/>
            <person name="Chen C."/>
            <person name="Yan M."/>
            <person name="Daum C."/>
            <person name="Ng V."/>
            <person name="Clum A."/>
            <person name="Steindorff A."/>
            <person name="Ohm R.A."/>
            <person name="Martin F."/>
            <person name="Silar P."/>
            <person name="Natvig D.O."/>
            <person name="Lalanne C."/>
            <person name="Gautier V."/>
            <person name="Ament-Velasquez S.L."/>
            <person name="Kruys A."/>
            <person name="Hutchinson M.I."/>
            <person name="Powell A.J."/>
            <person name="Barry K."/>
            <person name="Miller A.N."/>
            <person name="Grigoriev I.V."/>
            <person name="Debuchy R."/>
            <person name="Gladieux P."/>
            <person name="Hiltunen Thoren M."/>
            <person name="Johannesson H."/>
        </authorList>
    </citation>
    <scope>NUCLEOTIDE SEQUENCE [LARGE SCALE GENOMIC DNA]</scope>
    <source>
        <strain evidence="7">CBS 284.82</strain>
    </source>
</reference>
<keyword evidence="1" id="KW-0349">Heme</keyword>
<dbReference type="Gene3D" id="1.20.910.10">
    <property type="entry name" value="Heme oxygenase-like"/>
    <property type="match status" value="1"/>
</dbReference>
<feature type="region of interest" description="Disordered" evidence="4">
    <location>
        <begin position="93"/>
        <end position="132"/>
    </location>
</feature>
<evidence type="ECO:0000256" key="1">
    <source>
        <dbReference type="ARBA" id="ARBA00022617"/>
    </source>
</evidence>
<organism evidence="6 7">
    <name type="scientific">Parachaetomium inaequale</name>
    <dbReference type="NCBI Taxonomy" id="2588326"/>
    <lineage>
        <taxon>Eukaryota</taxon>
        <taxon>Fungi</taxon>
        <taxon>Dikarya</taxon>
        <taxon>Ascomycota</taxon>
        <taxon>Pezizomycotina</taxon>
        <taxon>Sordariomycetes</taxon>
        <taxon>Sordariomycetidae</taxon>
        <taxon>Sordariales</taxon>
        <taxon>Chaetomiaceae</taxon>
        <taxon>Parachaetomium</taxon>
    </lineage>
</organism>
<proteinExistence type="predicted"/>
<keyword evidence="3" id="KW-0408">Iron</keyword>
<gene>
    <name evidence="6" type="ORF">C8A01DRAFT_18366</name>
</gene>
<evidence type="ECO:0000313" key="7">
    <source>
        <dbReference type="Proteomes" id="UP001303115"/>
    </source>
</evidence>
<evidence type="ECO:0000256" key="4">
    <source>
        <dbReference type="SAM" id="MobiDB-lite"/>
    </source>
</evidence>
<dbReference type="PANTHER" id="PTHR10720:SF0">
    <property type="entry name" value="HEME OXYGENASE"/>
    <property type="match status" value="1"/>
</dbReference>
<keyword evidence="5" id="KW-0472">Membrane</keyword>
<feature type="compositionally biased region" description="Polar residues" evidence="4">
    <location>
        <begin position="112"/>
        <end position="123"/>
    </location>
</feature>
<protein>
    <recommendedName>
        <fullName evidence="8">Heme oxygenase</fullName>
    </recommendedName>
</protein>
<evidence type="ECO:0000313" key="6">
    <source>
        <dbReference type="EMBL" id="KAK4034888.1"/>
    </source>
</evidence>
<evidence type="ECO:0000256" key="2">
    <source>
        <dbReference type="ARBA" id="ARBA00022723"/>
    </source>
</evidence>
<dbReference type="InterPro" id="IPR016084">
    <property type="entry name" value="Haem_Oase-like_multi-hlx"/>
</dbReference>
<dbReference type="GO" id="GO:0046872">
    <property type="term" value="F:metal ion binding"/>
    <property type="evidence" value="ECO:0007669"/>
    <property type="project" value="UniProtKB-KW"/>
</dbReference>
<dbReference type="CDD" id="cd19165">
    <property type="entry name" value="HemeO"/>
    <property type="match status" value="1"/>
</dbReference>
<dbReference type="SUPFAM" id="SSF48613">
    <property type="entry name" value="Heme oxygenase-like"/>
    <property type="match status" value="1"/>
</dbReference>